<evidence type="ECO:0000256" key="1">
    <source>
        <dbReference type="SAM" id="Phobius"/>
    </source>
</evidence>
<name>A0A8T3AIT2_DENNO</name>
<dbReference type="Proteomes" id="UP000829196">
    <property type="component" value="Unassembled WGS sequence"/>
</dbReference>
<evidence type="ECO:0000313" key="3">
    <source>
        <dbReference type="Proteomes" id="UP000829196"/>
    </source>
</evidence>
<sequence>MHWNFFICFEASKFCYLYYSYVTLVGPAESFYIMNRKVCLFYYHSISFSSFFIMRFLSSMKVLEAMRRFCSCPLASCQVLS</sequence>
<protein>
    <submittedName>
        <fullName evidence="2">Uncharacterized protein</fullName>
    </submittedName>
</protein>
<organism evidence="2 3">
    <name type="scientific">Dendrobium nobile</name>
    <name type="common">Orchid</name>
    <dbReference type="NCBI Taxonomy" id="94219"/>
    <lineage>
        <taxon>Eukaryota</taxon>
        <taxon>Viridiplantae</taxon>
        <taxon>Streptophyta</taxon>
        <taxon>Embryophyta</taxon>
        <taxon>Tracheophyta</taxon>
        <taxon>Spermatophyta</taxon>
        <taxon>Magnoliopsida</taxon>
        <taxon>Liliopsida</taxon>
        <taxon>Asparagales</taxon>
        <taxon>Orchidaceae</taxon>
        <taxon>Epidendroideae</taxon>
        <taxon>Malaxideae</taxon>
        <taxon>Dendrobiinae</taxon>
        <taxon>Dendrobium</taxon>
    </lineage>
</organism>
<evidence type="ECO:0000313" key="2">
    <source>
        <dbReference type="EMBL" id="KAI0494095.1"/>
    </source>
</evidence>
<gene>
    <name evidence="2" type="ORF">KFK09_024226</name>
</gene>
<keyword evidence="1" id="KW-0472">Membrane</keyword>
<comment type="caution">
    <text evidence="2">The sequence shown here is derived from an EMBL/GenBank/DDBJ whole genome shotgun (WGS) entry which is preliminary data.</text>
</comment>
<proteinExistence type="predicted"/>
<reference evidence="2" key="1">
    <citation type="journal article" date="2022" name="Front. Genet.">
        <title>Chromosome-Scale Assembly of the Dendrobium nobile Genome Provides Insights Into the Molecular Mechanism of the Biosynthesis of the Medicinal Active Ingredient of Dendrobium.</title>
        <authorList>
            <person name="Xu Q."/>
            <person name="Niu S.-C."/>
            <person name="Li K.-L."/>
            <person name="Zheng P.-J."/>
            <person name="Zhang X.-J."/>
            <person name="Jia Y."/>
            <person name="Liu Y."/>
            <person name="Niu Y.-X."/>
            <person name="Yu L.-H."/>
            <person name="Chen D.-F."/>
            <person name="Zhang G.-Q."/>
        </authorList>
    </citation>
    <scope>NUCLEOTIDE SEQUENCE</scope>
    <source>
        <tissue evidence="2">Leaf</tissue>
    </source>
</reference>
<dbReference type="AlphaFoldDB" id="A0A8T3AIT2"/>
<accession>A0A8T3AIT2</accession>
<feature type="transmembrane region" description="Helical" evidence="1">
    <location>
        <begin position="40"/>
        <end position="58"/>
    </location>
</feature>
<dbReference type="EMBL" id="JAGYWB010000017">
    <property type="protein sequence ID" value="KAI0494095.1"/>
    <property type="molecule type" value="Genomic_DNA"/>
</dbReference>
<keyword evidence="3" id="KW-1185">Reference proteome</keyword>
<keyword evidence="1" id="KW-1133">Transmembrane helix</keyword>
<keyword evidence="1" id="KW-0812">Transmembrane</keyword>